<evidence type="ECO:0000256" key="8">
    <source>
        <dbReference type="HAMAP-Rule" id="MF_01161"/>
    </source>
</evidence>
<evidence type="ECO:0000256" key="2">
    <source>
        <dbReference type="ARBA" id="ARBA00022490"/>
    </source>
</evidence>
<evidence type="ECO:0000256" key="6">
    <source>
        <dbReference type="ARBA" id="ARBA00022840"/>
    </source>
</evidence>
<evidence type="ECO:0000256" key="1">
    <source>
        <dbReference type="ARBA" id="ARBA00004496"/>
    </source>
</evidence>
<dbReference type="SUPFAM" id="SSF82829">
    <property type="entry name" value="MesJ substrate recognition domain-like"/>
    <property type="match status" value="1"/>
</dbReference>
<dbReference type="PANTHER" id="PTHR43033">
    <property type="entry name" value="TRNA(ILE)-LYSIDINE SYNTHASE-RELATED"/>
    <property type="match status" value="1"/>
</dbReference>
<proteinExistence type="inferred from homology"/>
<evidence type="ECO:0000256" key="4">
    <source>
        <dbReference type="ARBA" id="ARBA00022694"/>
    </source>
</evidence>
<feature type="domain" description="Lysidine-tRNA(Ile) synthetase C-terminal" evidence="9">
    <location>
        <begin position="374"/>
        <end position="446"/>
    </location>
</feature>
<evidence type="ECO:0000256" key="3">
    <source>
        <dbReference type="ARBA" id="ARBA00022598"/>
    </source>
</evidence>
<dbReference type="NCBIfam" id="TIGR02433">
    <property type="entry name" value="lysidine_TilS_C"/>
    <property type="match status" value="1"/>
</dbReference>
<keyword evidence="2 8" id="KW-0963">Cytoplasm</keyword>
<dbReference type="SUPFAM" id="SSF56037">
    <property type="entry name" value="PheT/TilS domain"/>
    <property type="match status" value="1"/>
</dbReference>
<gene>
    <name evidence="8 10" type="primary">tilS</name>
    <name evidence="10" type="ORF">ACFOW7_07645</name>
</gene>
<dbReference type="EC" id="6.3.4.19" evidence="8"/>
<comment type="function">
    <text evidence="8">Ligates lysine onto the cytidine present at position 34 of the AUA codon-specific tRNA(Ile) that contains the anticodon CAU, in an ATP-dependent manner. Cytidine is converted to lysidine, thus changing the amino acid specificity of the tRNA from methionine to isoleucine.</text>
</comment>
<evidence type="ECO:0000256" key="5">
    <source>
        <dbReference type="ARBA" id="ARBA00022741"/>
    </source>
</evidence>
<evidence type="ECO:0000259" key="9">
    <source>
        <dbReference type="SMART" id="SM00977"/>
    </source>
</evidence>
<accession>A0ABV8MM56</accession>
<dbReference type="SUPFAM" id="SSF52402">
    <property type="entry name" value="Adenine nucleotide alpha hydrolases-like"/>
    <property type="match status" value="1"/>
</dbReference>
<comment type="caution">
    <text evidence="10">The sequence shown here is derived from an EMBL/GenBank/DDBJ whole genome shotgun (WGS) entry which is preliminary data.</text>
</comment>
<dbReference type="Proteomes" id="UP001595791">
    <property type="component" value="Unassembled WGS sequence"/>
</dbReference>
<name>A0ABV8MM56_9NEIS</name>
<dbReference type="GO" id="GO:0032267">
    <property type="term" value="F:tRNA(Ile)-lysidine synthase activity"/>
    <property type="evidence" value="ECO:0007669"/>
    <property type="project" value="UniProtKB-EC"/>
</dbReference>
<keyword evidence="6 8" id="KW-0067">ATP-binding</keyword>
<sequence length="453" mass="49411">MASSRKSAAAEADPLYRRFAATAAATLKPGTAVTLALSGGLDSVVLLDLLWRYRCATPFPLAAFHFHHGLNPQADHWLSYCRELCARLAVPFSCGHARLTRQPGDSLEALAREARYAALAELDCDYIALAHHGDDQAETVLYRLLRGAGPHGAAAMLPLRPFAAGCQLWRPLLAEPRTVLADYAALRGLGWIEDDSNASLDYDRNYLRHQVMPVLQARFPAAAATLARNAQHFAEAAGLLDELAKADAGSTDPHSPDATLPLSLLTDLSLARQRNLLRWFLARRADLHPDTSQLNELLRQLLSARADAVLAVRLGGWMAHSYRGLLYLEPRAEAIPTIEPAWADGATLAPPSWPGRLSWSPAADGIAAHWLPGLEMRPREGGERLRLRSDGPSRLLKHLLQEAGIPPWRRGGWPLLWQGEVLVAVPGVAIAAACRNSTGAGWQPIWQWGRGNI</sequence>
<dbReference type="RefSeq" id="WP_378162763.1">
    <property type="nucleotide sequence ID" value="NZ_JBHSBU010000001.1"/>
</dbReference>
<dbReference type="InterPro" id="IPR011063">
    <property type="entry name" value="TilS/TtcA_N"/>
</dbReference>
<dbReference type="EMBL" id="JBHSBU010000001">
    <property type="protein sequence ID" value="MFC4159228.1"/>
    <property type="molecule type" value="Genomic_DNA"/>
</dbReference>
<evidence type="ECO:0000256" key="7">
    <source>
        <dbReference type="ARBA" id="ARBA00048539"/>
    </source>
</evidence>
<dbReference type="InterPro" id="IPR012795">
    <property type="entry name" value="tRNA_Ile_lys_synt_N"/>
</dbReference>
<dbReference type="Pfam" id="PF09179">
    <property type="entry name" value="TilS"/>
    <property type="match status" value="1"/>
</dbReference>
<dbReference type="Pfam" id="PF01171">
    <property type="entry name" value="ATP_bind_3"/>
    <property type="match status" value="1"/>
</dbReference>
<dbReference type="PANTHER" id="PTHR43033:SF1">
    <property type="entry name" value="TRNA(ILE)-LYSIDINE SYNTHASE-RELATED"/>
    <property type="match status" value="1"/>
</dbReference>
<dbReference type="CDD" id="cd01992">
    <property type="entry name" value="TilS_N"/>
    <property type="match status" value="1"/>
</dbReference>
<comment type="similarity">
    <text evidence="8">Belongs to the tRNA(Ile)-lysidine synthase family.</text>
</comment>
<keyword evidence="11" id="KW-1185">Reference proteome</keyword>
<protein>
    <recommendedName>
        <fullName evidence="8">tRNA(Ile)-lysidine synthase</fullName>
        <ecNumber evidence="8">6.3.4.19</ecNumber>
    </recommendedName>
    <alternativeName>
        <fullName evidence="8">tRNA(Ile)-2-lysyl-cytidine synthase</fullName>
    </alternativeName>
    <alternativeName>
        <fullName evidence="8">tRNA(Ile)-lysidine synthetase</fullName>
    </alternativeName>
</protein>
<comment type="subcellular location">
    <subcellularLocation>
        <location evidence="1 8">Cytoplasm</location>
    </subcellularLocation>
</comment>
<dbReference type="HAMAP" id="MF_01161">
    <property type="entry name" value="tRNA_Ile_lys_synt"/>
    <property type="match status" value="1"/>
</dbReference>
<organism evidence="10 11">
    <name type="scientific">Chitinimonas lacunae</name>
    <dbReference type="NCBI Taxonomy" id="1963018"/>
    <lineage>
        <taxon>Bacteria</taxon>
        <taxon>Pseudomonadati</taxon>
        <taxon>Pseudomonadota</taxon>
        <taxon>Betaproteobacteria</taxon>
        <taxon>Neisseriales</taxon>
        <taxon>Chitinibacteraceae</taxon>
        <taxon>Chitinimonas</taxon>
    </lineage>
</organism>
<dbReference type="SMART" id="SM00977">
    <property type="entry name" value="TilS_C"/>
    <property type="match status" value="1"/>
</dbReference>
<dbReference type="Gene3D" id="1.20.59.20">
    <property type="match status" value="1"/>
</dbReference>
<reference evidence="11" key="1">
    <citation type="journal article" date="2019" name="Int. J. Syst. Evol. Microbiol.">
        <title>The Global Catalogue of Microorganisms (GCM) 10K type strain sequencing project: providing services to taxonomists for standard genome sequencing and annotation.</title>
        <authorList>
            <consortium name="The Broad Institute Genomics Platform"/>
            <consortium name="The Broad Institute Genome Sequencing Center for Infectious Disease"/>
            <person name="Wu L."/>
            <person name="Ma J."/>
        </authorList>
    </citation>
    <scope>NUCLEOTIDE SEQUENCE [LARGE SCALE GENOMIC DNA]</scope>
    <source>
        <strain evidence="11">LMG 29894</strain>
    </source>
</reference>
<keyword evidence="5 8" id="KW-0547">Nucleotide-binding</keyword>
<comment type="domain">
    <text evidence="8">The N-terminal region contains the highly conserved SGGXDS motif, predicted to be a P-loop motif involved in ATP binding.</text>
</comment>
<dbReference type="InterPro" id="IPR015262">
    <property type="entry name" value="tRNA_Ile_lys_synt_subst-bd"/>
</dbReference>
<dbReference type="NCBIfam" id="TIGR02432">
    <property type="entry name" value="lysidine_TilS_N"/>
    <property type="match status" value="1"/>
</dbReference>
<keyword evidence="4 8" id="KW-0819">tRNA processing</keyword>
<dbReference type="InterPro" id="IPR012094">
    <property type="entry name" value="tRNA_Ile_lys_synt"/>
</dbReference>
<keyword evidence="3 8" id="KW-0436">Ligase</keyword>
<dbReference type="InterPro" id="IPR014729">
    <property type="entry name" value="Rossmann-like_a/b/a_fold"/>
</dbReference>
<comment type="catalytic activity">
    <reaction evidence="7 8">
        <text>cytidine(34) in tRNA(Ile2) + L-lysine + ATP = lysidine(34) in tRNA(Ile2) + AMP + diphosphate + H(+)</text>
        <dbReference type="Rhea" id="RHEA:43744"/>
        <dbReference type="Rhea" id="RHEA-COMP:10625"/>
        <dbReference type="Rhea" id="RHEA-COMP:10670"/>
        <dbReference type="ChEBI" id="CHEBI:15378"/>
        <dbReference type="ChEBI" id="CHEBI:30616"/>
        <dbReference type="ChEBI" id="CHEBI:32551"/>
        <dbReference type="ChEBI" id="CHEBI:33019"/>
        <dbReference type="ChEBI" id="CHEBI:82748"/>
        <dbReference type="ChEBI" id="CHEBI:83665"/>
        <dbReference type="ChEBI" id="CHEBI:456215"/>
        <dbReference type="EC" id="6.3.4.19"/>
    </reaction>
</comment>
<dbReference type="Pfam" id="PF11734">
    <property type="entry name" value="TilS_C"/>
    <property type="match status" value="1"/>
</dbReference>
<dbReference type="Gene3D" id="3.40.50.620">
    <property type="entry name" value="HUPs"/>
    <property type="match status" value="1"/>
</dbReference>
<evidence type="ECO:0000313" key="10">
    <source>
        <dbReference type="EMBL" id="MFC4159228.1"/>
    </source>
</evidence>
<feature type="binding site" evidence="8">
    <location>
        <begin position="38"/>
        <end position="43"/>
    </location>
    <ligand>
        <name>ATP</name>
        <dbReference type="ChEBI" id="CHEBI:30616"/>
    </ligand>
</feature>
<dbReference type="InterPro" id="IPR012796">
    <property type="entry name" value="Lysidine-tRNA-synth_C"/>
</dbReference>
<evidence type="ECO:0000313" key="11">
    <source>
        <dbReference type="Proteomes" id="UP001595791"/>
    </source>
</evidence>